<feature type="chain" id="PRO_5012240182" description="RxLR effector protein" evidence="1">
    <location>
        <begin position="18"/>
        <end position="60"/>
    </location>
</feature>
<feature type="signal peptide" evidence="1">
    <location>
        <begin position="1"/>
        <end position="17"/>
    </location>
</feature>
<dbReference type="Proteomes" id="UP000198211">
    <property type="component" value="Unassembled WGS sequence"/>
</dbReference>
<dbReference type="AlphaFoldDB" id="A0A225W6F0"/>
<comment type="caution">
    <text evidence="2">The sequence shown here is derived from an EMBL/GenBank/DDBJ whole genome shotgun (WGS) entry which is preliminary data.</text>
</comment>
<evidence type="ECO:0000313" key="2">
    <source>
        <dbReference type="EMBL" id="OWZ12430.1"/>
    </source>
</evidence>
<keyword evidence="3" id="KW-1185">Reference proteome</keyword>
<evidence type="ECO:0008006" key="4">
    <source>
        <dbReference type="Google" id="ProtNLM"/>
    </source>
</evidence>
<name>A0A225W6F0_9STRA</name>
<accession>A0A225W6F0</accession>
<evidence type="ECO:0000256" key="1">
    <source>
        <dbReference type="SAM" id="SignalP"/>
    </source>
</evidence>
<keyword evidence="1" id="KW-0732">Signal</keyword>
<sequence>MRLVLLFALCASRGVSAYSVFDAVAKTEEEAAKESNLLRDIADDHVRVLYCTACGYQQNF</sequence>
<protein>
    <recommendedName>
        <fullName evidence="4">RxLR effector protein</fullName>
    </recommendedName>
</protein>
<proteinExistence type="predicted"/>
<organism evidence="2 3">
    <name type="scientific">Phytophthora megakarya</name>
    <dbReference type="NCBI Taxonomy" id="4795"/>
    <lineage>
        <taxon>Eukaryota</taxon>
        <taxon>Sar</taxon>
        <taxon>Stramenopiles</taxon>
        <taxon>Oomycota</taxon>
        <taxon>Peronosporomycetes</taxon>
        <taxon>Peronosporales</taxon>
        <taxon>Peronosporaceae</taxon>
        <taxon>Phytophthora</taxon>
    </lineage>
</organism>
<evidence type="ECO:0000313" key="3">
    <source>
        <dbReference type="Proteomes" id="UP000198211"/>
    </source>
</evidence>
<reference evidence="3" key="1">
    <citation type="submission" date="2017-03" db="EMBL/GenBank/DDBJ databases">
        <title>Phytopthora megakarya and P. palmivora, two closely related causual agents of cacao black pod achieved similar genome size and gene model numbers by different mechanisms.</title>
        <authorList>
            <person name="Ali S."/>
            <person name="Shao J."/>
            <person name="Larry D.J."/>
            <person name="Kronmiller B."/>
            <person name="Shen D."/>
            <person name="Strem M.D."/>
            <person name="Melnick R.L."/>
            <person name="Guiltinan M.J."/>
            <person name="Tyler B.M."/>
            <person name="Meinhardt L.W."/>
            <person name="Bailey B.A."/>
        </authorList>
    </citation>
    <scope>NUCLEOTIDE SEQUENCE [LARGE SCALE GENOMIC DNA]</scope>
    <source>
        <strain evidence="3">zdho120</strain>
    </source>
</reference>
<dbReference type="EMBL" id="NBNE01001850">
    <property type="protein sequence ID" value="OWZ12430.1"/>
    <property type="molecule type" value="Genomic_DNA"/>
</dbReference>
<gene>
    <name evidence="2" type="ORF">PHMEG_00014414</name>
</gene>